<comment type="similarity">
    <text evidence="2">Belongs to the major facilitator superfamily. Bcr/CmlA family.</text>
</comment>
<name>A0A1I3UUC4_9BACT</name>
<comment type="subcellular location">
    <subcellularLocation>
        <location evidence="1">Cell membrane</location>
        <topology evidence="1">Multi-pass membrane protein</topology>
    </subcellularLocation>
</comment>
<evidence type="ECO:0000256" key="4">
    <source>
        <dbReference type="ARBA" id="ARBA00022475"/>
    </source>
</evidence>
<evidence type="ECO:0000256" key="7">
    <source>
        <dbReference type="ARBA" id="ARBA00023136"/>
    </source>
</evidence>
<keyword evidence="6 8" id="KW-1133">Transmembrane helix</keyword>
<keyword evidence="3" id="KW-0813">Transport</keyword>
<keyword evidence="7 8" id="KW-0472">Membrane</keyword>
<feature type="transmembrane region" description="Helical" evidence="8">
    <location>
        <begin position="363"/>
        <end position="381"/>
    </location>
</feature>
<dbReference type="InterPro" id="IPR004812">
    <property type="entry name" value="Efflux_drug-R_Bcr/CmlA"/>
</dbReference>
<accession>A0A1I3UUC4</accession>
<gene>
    <name evidence="10" type="ORF">SAMN04488082_10887</name>
</gene>
<feature type="transmembrane region" description="Helical" evidence="8">
    <location>
        <begin position="337"/>
        <end position="357"/>
    </location>
</feature>
<keyword evidence="4" id="KW-1003">Cell membrane</keyword>
<dbReference type="CDD" id="cd17320">
    <property type="entry name" value="MFS_MdfA_MDR_like"/>
    <property type="match status" value="1"/>
</dbReference>
<dbReference type="PANTHER" id="PTHR42718">
    <property type="entry name" value="MAJOR FACILITATOR SUPERFAMILY MULTIDRUG TRANSPORTER MFSC"/>
    <property type="match status" value="1"/>
</dbReference>
<dbReference type="Proteomes" id="UP000198635">
    <property type="component" value="Unassembled WGS sequence"/>
</dbReference>
<keyword evidence="5 8" id="KW-0812">Transmembrane</keyword>
<evidence type="ECO:0000256" key="6">
    <source>
        <dbReference type="ARBA" id="ARBA00022989"/>
    </source>
</evidence>
<dbReference type="InterPro" id="IPR011701">
    <property type="entry name" value="MFS"/>
</dbReference>
<protein>
    <submittedName>
        <fullName evidence="10">MFS transporter, DHA1 family, bicyclomycin/chloramphenicol resistance protein</fullName>
    </submittedName>
</protein>
<evidence type="ECO:0000313" key="10">
    <source>
        <dbReference type="EMBL" id="SFJ85427.1"/>
    </source>
</evidence>
<feature type="transmembrane region" description="Helical" evidence="8">
    <location>
        <begin position="135"/>
        <end position="157"/>
    </location>
</feature>
<feature type="transmembrane region" description="Helical" evidence="8">
    <location>
        <begin position="102"/>
        <end position="123"/>
    </location>
</feature>
<dbReference type="Gene3D" id="1.20.1720.10">
    <property type="entry name" value="Multidrug resistance protein D"/>
    <property type="match status" value="1"/>
</dbReference>
<dbReference type="PANTHER" id="PTHR42718:SF9">
    <property type="entry name" value="MAJOR FACILITATOR SUPERFAMILY MULTIDRUG TRANSPORTER MFSC"/>
    <property type="match status" value="1"/>
</dbReference>
<evidence type="ECO:0000256" key="5">
    <source>
        <dbReference type="ARBA" id="ARBA00022692"/>
    </source>
</evidence>
<evidence type="ECO:0000256" key="1">
    <source>
        <dbReference type="ARBA" id="ARBA00004651"/>
    </source>
</evidence>
<feature type="domain" description="Major facilitator superfamily (MFS) profile" evidence="9">
    <location>
        <begin position="11"/>
        <end position="385"/>
    </location>
</feature>
<sequence length="390" mass="41908">MTIPAPLKIRALLILALLAAFPPLSTDMYLPALPTMVEAWQTTEAIINLTLVGFFISFSLALLFYGPLSDRYGRKPVLLGGISLYVLSCLVCAQAQSPTALIVGRILQGMGAASAATLSLAMTKDYFVGAERERALAHMAVIVSLAPMLAPVLGGIMLTFADWSAIFLAQMVLGVVAICGVWRLKEPAPATTRTLAQVMGGYLRLMCNLRFMTQCTLIALGMTPLFCFIGGSSFIFVTYFGLSEQEYSYFFAFNSAALMLGFWICGRLLRRMPGFRIILFGYAGILVSSAVLALCSGLGPWGMAGPMACLTLSLGMTRPPSSNFLLEQVKQDAGSAASLIMFTYFVGGATAMWFIALPWDNKILTLALVGVVTSALVLVLLPRLGRAPQE</sequence>
<dbReference type="RefSeq" id="WP_092374690.1">
    <property type="nucleotide sequence ID" value="NZ_FORX01000008.1"/>
</dbReference>
<feature type="transmembrane region" description="Helical" evidence="8">
    <location>
        <begin position="247"/>
        <end position="265"/>
    </location>
</feature>
<evidence type="ECO:0000259" key="9">
    <source>
        <dbReference type="PROSITE" id="PS50850"/>
    </source>
</evidence>
<feature type="transmembrane region" description="Helical" evidence="8">
    <location>
        <begin position="77"/>
        <end position="96"/>
    </location>
</feature>
<dbReference type="OrthoDB" id="9814303at2"/>
<feature type="transmembrane region" description="Helical" evidence="8">
    <location>
        <begin position="215"/>
        <end position="241"/>
    </location>
</feature>
<evidence type="ECO:0000256" key="3">
    <source>
        <dbReference type="ARBA" id="ARBA00022448"/>
    </source>
</evidence>
<dbReference type="PROSITE" id="PS50850">
    <property type="entry name" value="MFS"/>
    <property type="match status" value="1"/>
</dbReference>
<dbReference type="SUPFAM" id="SSF103473">
    <property type="entry name" value="MFS general substrate transporter"/>
    <property type="match status" value="1"/>
</dbReference>
<reference evidence="11" key="1">
    <citation type="submission" date="2016-10" db="EMBL/GenBank/DDBJ databases">
        <authorList>
            <person name="Varghese N."/>
            <person name="Submissions S."/>
        </authorList>
    </citation>
    <scope>NUCLEOTIDE SEQUENCE [LARGE SCALE GENOMIC DNA]</scope>
    <source>
        <strain evidence="11">DSM 5918</strain>
    </source>
</reference>
<dbReference type="Pfam" id="PF07690">
    <property type="entry name" value="MFS_1"/>
    <property type="match status" value="1"/>
</dbReference>
<feature type="transmembrane region" description="Helical" evidence="8">
    <location>
        <begin position="163"/>
        <end position="184"/>
    </location>
</feature>
<feature type="transmembrane region" description="Helical" evidence="8">
    <location>
        <begin position="277"/>
        <end position="294"/>
    </location>
</feature>
<dbReference type="AlphaFoldDB" id="A0A1I3UUC4"/>
<dbReference type="EMBL" id="FORX01000008">
    <property type="protein sequence ID" value="SFJ85427.1"/>
    <property type="molecule type" value="Genomic_DNA"/>
</dbReference>
<evidence type="ECO:0000313" key="11">
    <source>
        <dbReference type="Proteomes" id="UP000198635"/>
    </source>
</evidence>
<keyword evidence="11" id="KW-1185">Reference proteome</keyword>
<dbReference type="GO" id="GO:0005886">
    <property type="term" value="C:plasma membrane"/>
    <property type="evidence" value="ECO:0007669"/>
    <property type="project" value="UniProtKB-SubCell"/>
</dbReference>
<dbReference type="InterPro" id="IPR036259">
    <property type="entry name" value="MFS_trans_sf"/>
</dbReference>
<organism evidence="10 11">
    <name type="scientific">Desulfomicrobium apsheronum</name>
    <dbReference type="NCBI Taxonomy" id="52560"/>
    <lineage>
        <taxon>Bacteria</taxon>
        <taxon>Pseudomonadati</taxon>
        <taxon>Thermodesulfobacteriota</taxon>
        <taxon>Desulfovibrionia</taxon>
        <taxon>Desulfovibrionales</taxon>
        <taxon>Desulfomicrobiaceae</taxon>
        <taxon>Desulfomicrobium</taxon>
    </lineage>
</organism>
<proteinExistence type="inferred from homology"/>
<evidence type="ECO:0000256" key="2">
    <source>
        <dbReference type="ARBA" id="ARBA00006236"/>
    </source>
</evidence>
<dbReference type="STRING" id="52560.SAMN04488082_10887"/>
<evidence type="ECO:0000256" key="8">
    <source>
        <dbReference type="SAM" id="Phobius"/>
    </source>
</evidence>
<dbReference type="NCBIfam" id="TIGR00710">
    <property type="entry name" value="efflux_Bcr_CflA"/>
    <property type="match status" value="1"/>
</dbReference>
<dbReference type="GO" id="GO:1990961">
    <property type="term" value="P:xenobiotic detoxification by transmembrane export across the plasma membrane"/>
    <property type="evidence" value="ECO:0007669"/>
    <property type="project" value="InterPro"/>
</dbReference>
<dbReference type="InterPro" id="IPR020846">
    <property type="entry name" value="MFS_dom"/>
</dbReference>
<dbReference type="GO" id="GO:0042910">
    <property type="term" value="F:xenobiotic transmembrane transporter activity"/>
    <property type="evidence" value="ECO:0007669"/>
    <property type="project" value="InterPro"/>
</dbReference>
<feature type="transmembrane region" description="Helical" evidence="8">
    <location>
        <begin position="45"/>
        <end position="65"/>
    </location>
</feature>